<sequence length="202" mass="21278">MTTTHFTRPRRALAVGAALAAAAIVLAGCAAATPAAAPPTLEQQVLTEHDLNGLDAAGIIERLDAMPIDERPDDLLASVRPDELIVTDDQDRQISVPMPADETYLSIAPYVAQTHDCYFHSLTTCVGELRNTAVEIAVVDDATGAVLVSESRNTFDNGFVGVWLPRGIQATLTISAEGRSATTAISTAKADDATCITTMQLS</sequence>
<dbReference type="EMBL" id="JACSQP010000005">
    <property type="protein sequence ID" value="MBD7958104.1"/>
    <property type="molecule type" value="Genomic_DNA"/>
</dbReference>
<reference evidence="2 3" key="1">
    <citation type="submission" date="2020-08" db="EMBL/GenBank/DDBJ databases">
        <title>A Genomic Blueprint of the Chicken Gut Microbiome.</title>
        <authorList>
            <person name="Gilroy R."/>
            <person name="Ravi A."/>
            <person name="Getino M."/>
            <person name="Pursley I."/>
            <person name="Horton D.L."/>
            <person name="Alikhan N.-F."/>
            <person name="Baker D."/>
            <person name="Gharbi K."/>
            <person name="Hall N."/>
            <person name="Watson M."/>
            <person name="Adriaenssens E.M."/>
            <person name="Foster-Nyarko E."/>
            <person name="Jarju S."/>
            <person name="Secka A."/>
            <person name="Antonio M."/>
            <person name="Oren A."/>
            <person name="Chaudhuri R."/>
            <person name="La Ragione R.M."/>
            <person name="Hildebrand F."/>
            <person name="Pallen M.J."/>
        </authorList>
    </citation>
    <scope>NUCLEOTIDE SEQUENCE [LARGE SCALE GENOMIC DNA]</scope>
    <source>
        <strain evidence="2 3">Sa4CUA7</strain>
    </source>
</reference>
<dbReference type="PROSITE" id="PS51318">
    <property type="entry name" value="TAT"/>
    <property type="match status" value="1"/>
</dbReference>
<proteinExistence type="predicted"/>
<protein>
    <submittedName>
        <fullName evidence="2">CueP family metal-binding protein</fullName>
    </submittedName>
</protein>
<evidence type="ECO:0000256" key="1">
    <source>
        <dbReference type="SAM" id="SignalP"/>
    </source>
</evidence>
<dbReference type="Gene3D" id="2.60.40.3700">
    <property type="match status" value="1"/>
</dbReference>
<evidence type="ECO:0000313" key="2">
    <source>
        <dbReference type="EMBL" id="MBD7958104.1"/>
    </source>
</evidence>
<gene>
    <name evidence="2" type="ORF">H9651_10675</name>
</gene>
<dbReference type="NCBIfam" id="NF038094">
    <property type="entry name" value="CueP_fam"/>
    <property type="match status" value="1"/>
</dbReference>
<accession>A0ABR8S3P6</accession>
<feature type="chain" id="PRO_5047209900" evidence="1">
    <location>
        <begin position="28"/>
        <end position="202"/>
    </location>
</feature>
<organism evidence="2 3">
    <name type="scientific">Microbacterium pullorum</name>
    <dbReference type="NCBI Taxonomy" id="2762236"/>
    <lineage>
        <taxon>Bacteria</taxon>
        <taxon>Bacillati</taxon>
        <taxon>Actinomycetota</taxon>
        <taxon>Actinomycetes</taxon>
        <taxon>Micrococcales</taxon>
        <taxon>Microbacteriaceae</taxon>
        <taxon>Microbacterium</taxon>
    </lineage>
</organism>
<dbReference type="InterPro" id="IPR047808">
    <property type="entry name" value="CueP-like"/>
</dbReference>
<evidence type="ECO:0000313" key="3">
    <source>
        <dbReference type="Proteomes" id="UP000648352"/>
    </source>
</evidence>
<dbReference type="RefSeq" id="WP_191719279.1">
    <property type="nucleotide sequence ID" value="NZ_JACSQP010000005.1"/>
</dbReference>
<dbReference type="Pfam" id="PF21172">
    <property type="entry name" value="CueP"/>
    <property type="match status" value="1"/>
</dbReference>
<dbReference type="Proteomes" id="UP000648352">
    <property type="component" value="Unassembled WGS sequence"/>
</dbReference>
<dbReference type="InterPro" id="IPR006311">
    <property type="entry name" value="TAT_signal"/>
</dbReference>
<name>A0ABR8S3P6_9MICO</name>
<comment type="caution">
    <text evidence="2">The sequence shown here is derived from an EMBL/GenBank/DDBJ whole genome shotgun (WGS) entry which is preliminary data.</text>
</comment>
<keyword evidence="3" id="KW-1185">Reference proteome</keyword>
<keyword evidence="1" id="KW-0732">Signal</keyword>
<feature type="signal peptide" evidence="1">
    <location>
        <begin position="1"/>
        <end position="27"/>
    </location>
</feature>